<dbReference type="GO" id="GO:0003723">
    <property type="term" value="F:RNA binding"/>
    <property type="evidence" value="ECO:0007669"/>
    <property type="project" value="InterPro"/>
</dbReference>
<proteinExistence type="predicted"/>
<dbReference type="GO" id="GO:0075523">
    <property type="term" value="P:viral translational frameshifting"/>
    <property type="evidence" value="ECO:0007669"/>
    <property type="project" value="UniProtKB-KW"/>
</dbReference>
<evidence type="ECO:0000256" key="1">
    <source>
        <dbReference type="ARBA" id="ARBA00022679"/>
    </source>
</evidence>
<keyword evidence="2" id="KW-0547">Nucleotide-binding</keyword>
<dbReference type="Gene3D" id="3.40.50.300">
    <property type="entry name" value="P-loop containing nucleotide triphosphate hydrolases"/>
    <property type="match status" value="2"/>
</dbReference>
<dbReference type="GO" id="GO:0016787">
    <property type="term" value="F:hydrolase activity"/>
    <property type="evidence" value="ECO:0007669"/>
    <property type="project" value="UniProtKB-KW"/>
</dbReference>
<dbReference type="InterPro" id="IPR027351">
    <property type="entry name" value="(+)RNA_virus_helicase_core_dom"/>
</dbReference>
<dbReference type="GO" id="GO:0005524">
    <property type="term" value="F:ATP binding"/>
    <property type="evidence" value="ECO:0007669"/>
    <property type="project" value="UniProtKB-KW"/>
</dbReference>
<feature type="region of interest" description="Disordered" evidence="6">
    <location>
        <begin position="1194"/>
        <end position="1267"/>
    </location>
</feature>
<feature type="domain" description="Alphavirus-like MT" evidence="9">
    <location>
        <begin position="430"/>
        <end position="621"/>
    </location>
</feature>
<accession>A0A977XRX8</accession>
<evidence type="ECO:0000259" key="9">
    <source>
        <dbReference type="PROSITE" id="PS51743"/>
    </source>
</evidence>
<dbReference type="InterPro" id="IPR002588">
    <property type="entry name" value="Alphavirus-like_MT_dom"/>
</dbReference>
<dbReference type="Pfam" id="PF01443">
    <property type="entry name" value="Viral_helicase1"/>
    <property type="match status" value="1"/>
</dbReference>
<dbReference type="GO" id="GO:0016556">
    <property type="term" value="P:mRNA modification"/>
    <property type="evidence" value="ECO:0007669"/>
    <property type="project" value="InterPro"/>
</dbReference>
<dbReference type="PROSITE" id="PS51471">
    <property type="entry name" value="FE2OG_OXY"/>
    <property type="match status" value="1"/>
</dbReference>
<keyword evidence="3" id="KW-0688">Ribosomal frameshifting</keyword>
<dbReference type="InterPro" id="IPR037151">
    <property type="entry name" value="AlkB-like_sf"/>
</dbReference>
<dbReference type="Gene3D" id="2.60.120.590">
    <property type="entry name" value="Alpha-ketoglutarate-dependent dioxygenase AlkB-like"/>
    <property type="match status" value="1"/>
</dbReference>
<keyword evidence="4" id="KW-0378">Hydrolase</keyword>
<dbReference type="SUPFAM" id="SSF52540">
    <property type="entry name" value="P-loop containing nucleoside triphosphate hydrolases"/>
    <property type="match status" value="1"/>
</dbReference>
<keyword evidence="5" id="KW-0067">ATP-binding</keyword>
<protein>
    <submittedName>
        <fullName evidence="10">ORF1a</fullName>
    </submittedName>
</protein>
<organism evidence="10">
    <name type="scientific">peony leafroll-associated virus</name>
    <dbReference type="NCBI Taxonomy" id="2974943"/>
    <lineage>
        <taxon>Viruses</taxon>
        <taxon>Riboviria</taxon>
        <taxon>Orthornavirae</taxon>
        <taxon>Kitrinoviricota</taxon>
        <taxon>Alsuviricetes</taxon>
        <taxon>Martellivirales</taxon>
        <taxon>Closteroviridae</taxon>
    </lineage>
</organism>
<dbReference type="PROSITE" id="PS51743">
    <property type="entry name" value="ALPHAVIRUS_MT"/>
    <property type="match status" value="1"/>
</dbReference>
<evidence type="ECO:0000313" key="10">
    <source>
        <dbReference type="EMBL" id="UXV25350.1"/>
    </source>
</evidence>
<sequence>MERVRTQSDVNSLNKFFSFVSLPRMVFDTLSDRSSTVVRCNYAGPLLSPTVSSKMAKGDNFPKVSRFQAPAGKYTFMTRTLERDHMWTVKLIAGAATITTPASPFVPLIQRSEFSAVRTGKCCAFSVTFTKPSVLLILETSAGVKITQKRENVVKPDDDWVRKDFSKFFESFGSWERAAFVLKNSKLFHRPSGSFFTIKNSTRWLRIYDVSNGRKALLTVLDGVIRIVPMTSSRDLARSLLAVDTKGKIIDLPQLYLYDEVARKFTATSFGWCWMPLYMAHGLEPKTRLIGSFISLNRLRNDGVPSFTCSFSSVCGMLHATRLGNAVSASFPGETFVGAGDGGNAVSFMASVTNAMSQEELFDSKLTSLVNKLSQKDGSLLLEVTDRELSALVNAKVEGLRNRNEAVVSVSLPAEEKSKLVKTFPELRISFRDCVNSSHPMCNAVRTCFNALFINKYKHVKHADIGGSLSHHIRSGNVNGHCCNPILDRKDVGRRIGDLMALGASEDPNTMKDLIKVSAATGLATCCMKASQYCYERCEAGFAVVVYDADIYTLVDAMAIKKIRTFDCVFMFPIELVPKEGEVVIPDLGVRVVRRGTTLLYYVGGVGDAYKHDLNKVMSLLTCPMVTASNGMNYSTEYVGYRLGYHHISFNMAASEDDIVVVDRAISTTFKGNVMVRIPVFEGDMIRFKEIFVEKDFIDRLFCYMLNVTTGFSERAVEYCISCFRSQKTHVIVGTRVVHSKINVEHGDEMGIVLAVMIDAIRARKRGGALVKEVEAMTGSLWAVIKTIFRRLKKRTTSLMLGSLEDWVAEFSPDLAHLIATDSKLLMEVPDTVSINISAEVYGCSFDFSSAIPAAAKEKIRRCREDMKRMVSESVMADAHRVLKKIKQSKRQDGDESAVTVTEDELITFVSENLDDLHMHLRAIKPFGGGKQSLAAGALSKVPSFFGSPRVASKIAKAAIVTPNLMAVGVTGLLQTGETPEVEPSAFQTWSDFFAGRGKQLLNEYASKKSLAFASVALAAVGLAFCLRKEGNRRKVVRSLAKGGRGLAELLETSKDVGLRVVKKGSGVAAAIADDVQMNLGDSFSAGQARGSYLGVGLGLAVSLYPKAILLAPVAPRSVGKGAVCGMGLGAVKALKDRNYPRAAISAGLALIVYHLLKRSRRPRQIVEVEPIRRNDFYKSVSYYFATNATPFYNGARNPNADKEDHPPQADSPRRDDAQPSASSEAVFPDESESSEVSSESLGSDESTVSSTVEVETTPPSSKESVLLIEEPNEQLNTDGGNTSAFRCSCGVELPTGKVEKEIPELVFVDKLKGREAIFFSRQGQSYSYGRIKHASSGWPAFLDELLQDQPNSEDYNHCLVQRYSEGGFIPFHSDNETCYDSKVRVLTMNFGGRAEFTVKCRKGGNTIELLPNTTLLMPEGFQSTHEHSVLAATPGRISFTFRNSNLKKEETLSKVAKAYVPPHKARSIPEAEIASSKINSTIHVMIKAGLKQTNGWMFSSEPILALSGDSAPPTTSKISETGDEAPVVEYILYLARRVYVLFHCLYKLALVLSKEPSMAKNIPQYYRENLPGLRAYSLVNYRLQIVSESLSEIFDVPYVFSVNLKKFIPGGCLKTMCSQDDVLLVCEEQLVAHDCLNLKGCLALAAGGLVGKNLKNIKKKFVNSPPGGGKTTRLVRESFDKGMSANIATANVGSSQDINSAIAKKLEAERQITNTPVRYSRTLNSWIINPGRGENGGKMLVDEVYLMHQGQFALGLFAMGGTECIAFGDVNQIPFINREVCFPMRHEKIDTSDGEFEYTTTSYRCPADVRYYLSSLKDGKKGQLYPGGVKPFGSEKPLRSLEKIAIASEEDVLAEEADAYLTFNQDDKGKLLRAAAATGQKITAMTIHEAQGKTFERVVLARLKKPDDSVMSSRPHILVGLSRHTKSLKYATYNAKLDDPLGSAISSVDGATVSDALLVNLQRLDRFRDH</sequence>
<dbReference type="GO" id="GO:0008174">
    <property type="term" value="F:mRNA methyltransferase activity"/>
    <property type="evidence" value="ECO:0007669"/>
    <property type="project" value="UniProtKB-UniRule"/>
</dbReference>
<evidence type="ECO:0000259" key="8">
    <source>
        <dbReference type="PROSITE" id="PS51657"/>
    </source>
</evidence>
<reference evidence="10" key="1">
    <citation type="submission" date="2021-09" db="EMBL/GenBank/DDBJ databases">
        <authorList>
            <person name="Li Y."/>
        </authorList>
    </citation>
    <scope>NUCLEOTIDE SEQUENCE</scope>
    <source>
        <strain evidence="10">Penoy-BJ</strain>
    </source>
</reference>
<dbReference type="InterPro" id="IPR027417">
    <property type="entry name" value="P-loop_NTPase"/>
</dbReference>
<name>A0A977XRX8_9CLOS</name>
<dbReference type="EMBL" id="OK030846">
    <property type="protein sequence ID" value="UXV25350.1"/>
    <property type="molecule type" value="Genomic_RNA"/>
</dbReference>
<dbReference type="CDD" id="cd18809">
    <property type="entry name" value="SF1_C_RecD"/>
    <property type="match status" value="1"/>
</dbReference>
<dbReference type="PROSITE" id="PS51657">
    <property type="entry name" value="PSRV_HELICASE"/>
    <property type="match status" value="1"/>
</dbReference>
<evidence type="ECO:0000256" key="6">
    <source>
        <dbReference type="SAM" id="MobiDB-lite"/>
    </source>
</evidence>
<keyword evidence="1" id="KW-0808">Transferase</keyword>
<dbReference type="InterPro" id="IPR027450">
    <property type="entry name" value="AlkB-like"/>
</dbReference>
<dbReference type="SUPFAM" id="SSF51197">
    <property type="entry name" value="Clavaminate synthase-like"/>
    <property type="match status" value="1"/>
</dbReference>
<dbReference type="GO" id="GO:0006396">
    <property type="term" value="P:RNA processing"/>
    <property type="evidence" value="ECO:0007669"/>
    <property type="project" value="InterPro"/>
</dbReference>
<feature type="compositionally biased region" description="Low complexity" evidence="6">
    <location>
        <begin position="1235"/>
        <end position="1262"/>
    </location>
</feature>
<dbReference type="Pfam" id="PF01660">
    <property type="entry name" value="Vmethyltransf"/>
    <property type="match status" value="1"/>
</dbReference>
<feature type="compositionally biased region" description="Basic and acidic residues" evidence="6">
    <location>
        <begin position="1200"/>
        <end position="1218"/>
    </location>
</feature>
<evidence type="ECO:0000256" key="4">
    <source>
        <dbReference type="ARBA" id="ARBA00022801"/>
    </source>
</evidence>
<evidence type="ECO:0000256" key="5">
    <source>
        <dbReference type="ARBA" id="ARBA00022840"/>
    </source>
</evidence>
<evidence type="ECO:0000256" key="2">
    <source>
        <dbReference type="ARBA" id="ARBA00022741"/>
    </source>
</evidence>
<dbReference type="Pfam" id="PF13532">
    <property type="entry name" value="2OG-FeII_Oxy_2"/>
    <property type="match status" value="1"/>
</dbReference>
<evidence type="ECO:0000256" key="3">
    <source>
        <dbReference type="ARBA" id="ARBA00022758"/>
    </source>
</evidence>
<dbReference type="InterPro" id="IPR005123">
    <property type="entry name" value="Oxoglu/Fe-dep_dioxygenase_dom"/>
</dbReference>
<feature type="domain" description="(+)RNA virus helicase C-terminal" evidence="8">
    <location>
        <begin position="1636"/>
        <end position="1971"/>
    </location>
</feature>
<evidence type="ECO:0000259" key="7">
    <source>
        <dbReference type="PROSITE" id="PS51471"/>
    </source>
</evidence>
<feature type="domain" description="Fe2OG dioxygenase" evidence="7">
    <location>
        <begin position="1355"/>
        <end position="1446"/>
    </location>
</feature>